<sequence length="177" mass="18615">MSLVRRLARPMLASSFIVSGVERLRDPDSTKHLSKAIGLASKAAPQLRALEGQEKLVGQALAGSQVVAGALFALGKLPRFSSTVLLVTGAINAYVEHQASEAQTTEQKSARRQSTVRNASLLGAVAIASVDTDGNPSLAWRANKLGQQVAKKSSQLAGDVKDASNDAHKKVENLFAS</sequence>
<dbReference type="Proteomes" id="UP001500187">
    <property type="component" value="Unassembled WGS sequence"/>
</dbReference>
<evidence type="ECO:0000256" key="4">
    <source>
        <dbReference type="ARBA" id="ARBA00023136"/>
    </source>
</evidence>
<keyword evidence="6" id="KW-1185">Reference proteome</keyword>
<accession>A0ABP9B9F4</accession>
<gene>
    <name evidence="5" type="ORF">GCM10023352_07090</name>
</gene>
<protein>
    <recommendedName>
        <fullName evidence="7">DoxX family protein</fullName>
    </recommendedName>
</protein>
<dbReference type="EMBL" id="BAABKP010000001">
    <property type="protein sequence ID" value="GAA4791528.1"/>
    <property type="molecule type" value="Genomic_DNA"/>
</dbReference>
<evidence type="ECO:0000313" key="6">
    <source>
        <dbReference type="Proteomes" id="UP001500187"/>
    </source>
</evidence>
<organism evidence="5 6">
    <name type="scientific">Rothia endophytica</name>
    <dbReference type="NCBI Taxonomy" id="1324766"/>
    <lineage>
        <taxon>Bacteria</taxon>
        <taxon>Bacillati</taxon>
        <taxon>Actinomycetota</taxon>
        <taxon>Actinomycetes</taxon>
        <taxon>Micrococcales</taxon>
        <taxon>Micrococcaceae</taxon>
        <taxon>Rothia</taxon>
    </lineage>
</organism>
<keyword evidence="2" id="KW-0812">Transmembrane</keyword>
<reference evidence="6" key="1">
    <citation type="journal article" date="2019" name="Int. J. Syst. Evol. Microbiol.">
        <title>The Global Catalogue of Microorganisms (GCM) 10K type strain sequencing project: providing services to taxonomists for standard genome sequencing and annotation.</title>
        <authorList>
            <consortium name="The Broad Institute Genomics Platform"/>
            <consortium name="The Broad Institute Genome Sequencing Center for Infectious Disease"/>
            <person name="Wu L."/>
            <person name="Ma J."/>
        </authorList>
    </citation>
    <scope>NUCLEOTIDE SEQUENCE [LARGE SCALE GENOMIC DNA]</scope>
    <source>
        <strain evidence="6">JCM 18541</strain>
    </source>
</reference>
<dbReference type="InterPro" id="IPR032808">
    <property type="entry name" value="DoxX"/>
</dbReference>
<evidence type="ECO:0008006" key="7">
    <source>
        <dbReference type="Google" id="ProtNLM"/>
    </source>
</evidence>
<keyword evidence="3" id="KW-1133">Transmembrane helix</keyword>
<dbReference type="RefSeq" id="WP_345444808.1">
    <property type="nucleotide sequence ID" value="NZ_BAABKP010000001.1"/>
</dbReference>
<keyword evidence="4" id="KW-0472">Membrane</keyword>
<name>A0ABP9B9F4_9MICC</name>
<evidence type="ECO:0000313" key="5">
    <source>
        <dbReference type="EMBL" id="GAA4791528.1"/>
    </source>
</evidence>
<evidence type="ECO:0000256" key="3">
    <source>
        <dbReference type="ARBA" id="ARBA00022989"/>
    </source>
</evidence>
<comment type="caution">
    <text evidence="5">The sequence shown here is derived from an EMBL/GenBank/DDBJ whole genome shotgun (WGS) entry which is preliminary data.</text>
</comment>
<dbReference type="Pfam" id="PF07681">
    <property type="entry name" value="DoxX"/>
    <property type="match status" value="1"/>
</dbReference>
<proteinExistence type="predicted"/>
<evidence type="ECO:0000256" key="2">
    <source>
        <dbReference type="ARBA" id="ARBA00022692"/>
    </source>
</evidence>
<evidence type="ECO:0000256" key="1">
    <source>
        <dbReference type="ARBA" id="ARBA00004141"/>
    </source>
</evidence>
<comment type="subcellular location">
    <subcellularLocation>
        <location evidence="1">Membrane</location>
        <topology evidence="1">Multi-pass membrane protein</topology>
    </subcellularLocation>
</comment>